<evidence type="ECO:0000256" key="1">
    <source>
        <dbReference type="ARBA" id="ARBA00004370"/>
    </source>
</evidence>
<sequence>MLDHIVCFEVAPARSIWPKKLQRRADDHRWRWHSQGFGMPDPNFQERKKRGLPTPPPLDAKKVLVSPVSAAVTASVLGTSALKVSIWHCSSDGLTRQGYEVKAALRRVLRIPPDVVPDHQIHALCAIVDTDFSGTVDIEELVAFIKGDGYDAWTIDWVKLSRVNAPPKVELPTLLRGKSPICSTKLKSHVLQVLKFFNSHFGGLSATLRRFAMVSLASAAPLVVLAAAALAVLCGMQFTAMPILFFGHIAAMLCCWCLMTSGSVVYALSKFCGGSRDSTRSVHAAIQSAAILAAVVGYVCIFSNHRLVGGSQFGFDPGNPAAKTVHALFSYIVLALMLLQGFQGWNKFLGLQVGKIRHLAHPLNGRITLTLAACNMALILTTFPLSEALFLTLAVGILVTTLLAVAIAGPAGKSGLASAREARELSEDFEGPCYAPLQ</sequence>
<dbReference type="EMBL" id="CAMXCT020000989">
    <property type="protein sequence ID" value="CAL1138787.1"/>
    <property type="molecule type" value="Genomic_DNA"/>
</dbReference>
<keyword evidence="3 7" id="KW-0812">Transmembrane</keyword>
<comment type="subcellular location">
    <subcellularLocation>
        <location evidence="1">Membrane</location>
    </subcellularLocation>
</comment>
<keyword evidence="4" id="KW-0249">Electron transport</keyword>
<evidence type="ECO:0000256" key="5">
    <source>
        <dbReference type="ARBA" id="ARBA00022989"/>
    </source>
</evidence>
<keyword evidence="12" id="KW-1185">Reference proteome</keyword>
<accession>A0A9P1C4L3</accession>
<dbReference type="AlphaFoldDB" id="A0A9P1C4L3"/>
<organism evidence="9">
    <name type="scientific">Cladocopium goreaui</name>
    <dbReference type="NCBI Taxonomy" id="2562237"/>
    <lineage>
        <taxon>Eukaryota</taxon>
        <taxon>Sar</taxon>
        <taxon>Alveolata</taxon>
        <taxon>Dinophyceae</taxon>
        <taxon>Suessiales</taxon>
        <taxon>Symbiodiniaceae</taxon>
        <taxon>Cladocopium</taxon>
    </lineage>
</organism>
<protein>
    <submittedName>
        <fullName evidence="11">Cytochrome b561 domain-containing protein</fullName>
    </submittedName>
</protein>
<evidence type="ECO:0000256" key="2">
    <source>
        <dbReference type="ARBA" id="ARBA00022448"/>
    </source>
</evidence>
<feature type="transmembrane region" description="Helical" evidence="7">
    <location>
        <begin position="389"/>
        <end position="411"/>
    </location>
</feature>
<dbReference type="GO" id="GO:0016020">
    <property type="term" value="C:membrane"/>
    <property type="evidence" value="ECO:0007669"/>
    <property type="project" value="UniProtKB-SubCell"/>
</dbReference>
<comment type="caution">
    <text evidence="9">The sequence shown here is derived from an EMBL/GenBank/DDBJ whole genome shotgun (WGS) entry which is preliminary data.</text>
</comment>
<feature type="transmembrane region" description="Helical" evidence="7">
    <location>
        <begin position="363"/>
        <end position="383"/>
    </location>
</feature>
<dbReference type="Proteomes" id="UP001152797">
    <property type="component" value="Unassembled WGS sequence"/>
</dbReference>
<reference evidence="9" key="1">
    <citation type="submission" date="2022-10" db="EMBL/GenBank/DDBJ databases">
        <authorList>
            <person name="Chen Y."/>
            <person name="Dougan E. K."/>
            <person name="Chan C."/>
            <person name="Rhodes N."/>
            <person name="Thang M."/>
        </authorList>
    </citation>
    <scope>NUCLEOTIDE SEQUENCE</scope>
</reference>
<feature type="transmembrane region" description="Helical" evidence="7">
    <location>
        <begin position="324"/>
        <end position="342"/>
    </location>
</feature>
<keyword evidence="2" id="KW-0813">Transport</keyword>
<gene>
    <name evidence="9" type="ORF">C1SCF055_LOCUS12863</name>
</gene>
<feature type="transmembrane region" description="Helical" evidence="7">
    <location>
        <begin position="245"/>
        <end position="269"/>
    </location>
</feature>
<dbReference type="EMBL" id="CAMXCT030000989">
    <property type="protein sequence ID" value="CAL4772724.1"/>
    <property type="molecule type" value="Genomic_DNA"/>
</dbReference>
<evidence type="ECO:0000256" key="6">
    <source>
        <dbReference type="ARBA" id="ARBA00023136"/>
    </source>
</evidence>
<keyword evidence="5 7" id="KW-1133">Transmembrane helix</keyword>
<evidence type="ECO:0000313" key="11">
    <source>
        <dbReference type="EMBL" id="CAL4772724.1"/>
    </source>
</evidence>
<dbReference type="OrthoDB" id="432917at2759"/>
<evidence type="ECO:0000259" key="8">
    <source>
        <dbReference type="PROSITE" id="PS50222"/>
    </source>
</evidence>
<evidence type="ECO:0000256" key="3">
    <source>
        <dbReference type="ARBA" id="ARBA00022692"/>
    </source>
</evidence>
<dbReference type="Pfam" id="PF03188">
    <property type="entry name" value="Cytochrom_B561"/>
    <property type="match status" value="1"/>
</dbReference>
<dbReference type="InterPro" id="IPR006593">
    <property type="entry name" value="Cyt_b561/ferric_Rdtase_TM"/>
</dbReference>
<name>A0A9P1C4L3_9DINO</name>
<proteinExistence type="predicted"/>
<feature type="transmembrane region" description="Helical" evidence="7">
    <location>
        <begin position="211"/>
        <end position="233"/>
    </location>
</feature>
<evidence type="ECO:0000256" key="7">
    <source>
        <dbReference type="SAM" id="Phobius"/>
    </source>
</evidence>
<dbReference type="InterPro" id="IPR002048">
    <property type="entry name" value="EF_hand_dom"/>
</dbReference>
<dbReference type="GO" id="GO:0005509">
    <property type="term" value="F:calcium ion binding"/>
    <property type="evidence" value="ECO:0007669"/>
    <property type="project" value="InterPro"/>
</dbReference>
<dbReference type="Gene3D" id="1.20.120.1770">
    <property type="match status" value="1"/>
</dbReference>
<evidence type="ECO:0000313" key="12">
    <source>
        <dbReference type="Proteomes" id="UP001152797"/>
    </source>
</evidence>
<feature type="domain" description="EF-hand" evidence="8">
    <location>
        <begin position="116"/>
        <end position="151"/>
    </location>
</feature>
<dbReference type="EMBL" id="CAMXCT010000989">
    <property type="protein sequence ID" value="CAI3985412.1"/>
    <property type="molecule type" value="Genomic_DNA"/>
</dbReference>
<feature type="transmembrane region" description="Helical" evidence="7">
    <location>
        <begin position="281"/>
        <end position="304"/>
    </location>
</feature>
<evidence type="ECO:0000313" key="10">
    <source>
        <dbReference type="EMBL" id="CAL1138787.1"/>
    </source>
</evidence>
<evidence type="ECO:0000313" key="9">
    <source>
        <dbReference type="EMBL" id="CAI3985412.1"/>
    </source>
</evidence>
<dbReference type="PROSITE" id="PS50222">
    <property type="entry name" value="EF_HAND_2"/>
    <property type="match status" value="1"/>
</dbReference>
<keyword evidence="6 7" id="KW-0472">Membrane</keyword>
<reference evidence="10" key="2">
    <citation type="submission" date="2024-04" db="EMBL/GenBank/DDBJ databases">
        <authorList>
            <person name="Chen Y."/>
            <person name="Shah S."/>
            <person name="Dougan E. K."/>
            <person name="Thang M."/>
            <person name="Chan C."/>
        </authorList>
    </citation>
    <scope>NUCLEOTIDE SEQUENCE [LARGE SCALE GENOMIC DNA]</scope>
</reference>
<evidence type="ECO:0000256" key="4">
    <source>
        <dbReference type="ARBA" id="ARBA00022982"/>
    </source>
</evidence>